<organism evidence="1">
    <name type="scientific">Prunus dulcis</name>
    <name type="common">Almond</name>
    <name type="synonym">Amygdalus dulcis</name>
    <dbReference type="NCBI Taxonomy" id="3755"/>
    <lineage>
        <taxon>Eukaryota</taxon>
        <taxon>Viridiplantae</taxon>
        <taxon>Streptophyta</taxon>
        <taxon>Embryophyta</taxon>
        <taxon>Tracheophyta</taxon>
        <taxon>Spermatophyta</taxon>
        <taxon>Magnoliopsida</taxon>
        <taxon>eudicotyledons</taxon>
        <taxon>Gunneridae</taxon>
        <taxon>Pentapetalae</taxon>
        <taxon>rosids</taxon>
        <taxon>fabids</taxon>
        <taxon>Rosales</taxon>
        <taxon>Rosaceae</taxon>
        <taxon>Amygdaloideae</taxon>
        <taxon>Amygdaleae</taxon>
        <taxon>Prunus</taxon>
    </lineage>
</organism>
<protein>
    <submittedName>
        <fullName evidence="1">RNase H family protein</fullName>
    </submittedName>
</protein>
<gene>
    <name evidence="1" type="ORF">Prudu_004006</name>
</gene>
<reference evidence="1" key="1">
    <citation type="journal article" date="2019" name="Science">
        <title>Mutation of a bHLH transcription factor allowed almond domestication.</title>
        <authorList>
            <person name="Sanchez-Perez R."/>
            <person name="Pavan S."/>
            <person name="Mazzeo R."/>
            <person name="Moldovan C."/>
            <person name="Aiese Cigliano R."/>
            <person name="Del Cueto J."/>
            <person name="Ricciardi F."/>
            <person name="Lotti C."/>
            <person name="Ricciardi L."/>
            <person name="Dicenta F."/>
            <person name="Lopez-Marques R.L."/>
            <person name="Lindberg Moller B."/>
        </authorList>
    </citation>
    <scope>NUCLEOTIDE SEQUENCE</scope>
</reference>
<sequence>MLISKQSQQQHQQEDDIVSFTEEIFDPPVSVYKGYSLPEDTEEYSCGLTNAIYTIAAADLKDDIFGKLMHCPFQDPGSLQGEASVMDALKKRSHEVPASDNFGEFIIMAISEVPSLEKRKNNCLGNAITFLFPTIYQ</sequence>
<dbReference type="EMBL" id="AP019297">
    <property type="protein sequence ID" value="BBG95455.1"/>
    <property type="molecule type" value="Genomic_DNA"/>
</dbReference>
<evidence type="ECO:0000313" key="1">
    <source>
        <dbReference type="EMBL" id="BBG95455.1"/>
    </source>
</evidence>
<dbReference type="AlphaFoldDB" id="A0A4Y1QUC3"/>
<name>A0A4Y1QUC3_PRUDU</name>
<accession>A0A4Y1QUC3</accession>
<proteinExistence type="predicted"/>